<dbReference type="InterPro" id="IPR014001">
    <property type="entry name" value="Helicase_ATP-bd"/>
</dbReference>
<evidence type="ECO:0000313" key="14">
    <source>
        <dbReference type="Proteomes" id="UP000193920"/>
    </source>
</evidence>
<dbReference type="GO" id="GO:0003677">
    <property type="term" value="F:DNA binding"/>
    <property type="evidence" value="ECO:0007669"/>
    <property type="project" value="UniProtKB-KW"/>
</dbReference>
<evidence type="ECO:0000256" key="9">
    <source>
        <dbReference type="RuleBase" id="RU364117"/>
    </source>
</evidence>
<evidence type="ECO:0000259" key="12">
    <source>
        <dbReference type="PROSITE" id="PS51194"/>
    </source>
</evidence>
<evidence type="ECO:0000256" key="8">
    <source>
        <dbReference type="ARBA" id="ARBA00034617"/>
    </source>
</evidence>
<organism evidence="13 14">
    <name type="scientific">Neocallimastix californiae</name>
    <dbReference type="NCBI Taxonomy" id="1754190"/>
    <lineage>
        <taxon>Eukaryota</taxon>
        <taxon>Fungi</taxon>
        <taxon>Fungi incertae sedis</taxon>
        <taxon>Chytridiomycota</taxon>
        <taxon>Chytridiomycota incertae sedis</taxon>
        <taxon>Neocallimastigomycetes</taxon>
        <taxon>Neocallimastigales</taxon>
        <taxon>Neocallimastigaceae</taxon>
        <taxon>Neocallimastix</taxon>
    </lineage>
</organism>
<dbReference type="CDD" id="cd18794">
    <property type="entry name" value="SF2_C_RecQ"/>
    <property type="match status" value="1"/>
</dbReference>
<dbReference type="Proteomes" id="UP000193920">
    <property type="component" value="Unassembled WGS sequence"/>
</dbReference>
<dbReference type="GO" id="GO:0005524">
    <property type="term" value="F:ATP binding"/>
    <property type="evidence" value="ECO:0007669"/>
    <property type="project" value="UniProtKB-KW"/>
</dbReference>
<dbReference type="GO" id="GO:0009378">
    <property type="term" value="F:four-way junction helicase activity"/>
    <property type="evidence" value="ECO:0007669"/>
    <property type="project" value="TreeGrafter"/>
</dbReference>
<dbReference type="STRING" id="1754190.A0A1Y2BRE2"/>
<keyword evidence="7 9" id="KW-0539">Nucleus</keyword>
<dbReference type="OrthoDB" id="10261556at2759"/>
<evidence type="ECO:0000256" key="2">
    <source>
        <dbReference type="ARBA" id="ARBA00022741"/>
    </source>
</evidence>
<evidence type="ECO:0000256" key="1">
    <source>
        <dbReference type="ARBA" id="ARBA00005446"/>
    </source>
</evidence>
<dbReference type="EC" id="5.6.2.4" evidence="9"/>
<evidence type="ECO:0000256" key="7">
    <source>
        <dbReference type="ARBA" id="ARBA00023242"/>
    </source>
</evidence>
<evidence type="ECO:0000259" key="11">
    <source>
        <dbReference type="PROSITE" id="PS51192"/>
    </source>
</evidence>
<gene>
    <name evidence="13" type="ORF">LY90DRAFT_672836</name>
</gene>
<comment type="catalytic activity">
    <reaction evidence="8 9">
        <text>Couples ATP hydrolysis with the unwinding of duplex DNA by translocating in the 3'-5' direction.</text>
        <dbReference type="EC" id="5.6.2.4"/>
    </reaction>
</comment>
<protein>
    <recommendedName>
        <fullName evidence="9">ATP-dependent DNA helicase</fullName>
        <ecNumber evidence="9">5.6.2.4</ecNumber>
    </recommendedName>
</protein>
<dbReference type="SUPFAM" id="SSF52540">
    <property type="entry name" value="P-loop containing nucleoside triphosphate hydrolases"/>
    <property type="match status" value="1"/>
</dbReference>
<dbReference type="PANTHER" id="PTHR13710">
    <property type="entry name" value="DNA HELICASE RECQ FAMILY MEMBER"/>
    <property type="match status" value="1"/>
</dbReference>
<dbReference type="EMBL" id="MCOG01000143">
    <property type="protein sequence ID" value="ORY37311.1"/>
    <property type="molecule type" value="Genomic_DNA"/>
</dbReference>
<dbReference type="InterPro" id="IPR032284">
    <property type="entry name" value="RecQ_Zn-bd"/>
</dbReference>
<comment type="similarity">
    <text evidence="1 9">Belongs to the helicase family. RecQ subfamily.</text>
</comment>
<feature type="domain" description="Helicase ATP-binding" evidence="11">
    <location>
        <begin position="55"/>
        <end position="139"/>
    </location>
</feature>
<feature type="domain" description="Helicase C-terminal" evidence="12">
    <location>
        <begin position="175"/>
        <end position="341"/>
    </location>
</feature>
<dbReference type="InterPro" id="IPR004589">
    <property type="entry name" value="DNA_helicase_ATP-dep_RecQ"/>
</dbReference>
<keyword evidence="14" id="KW-1185">Reference proteome</keyword>
<dbReference type="Pfam" id="PF00270">
    <property type="entry name" value="DEAD"/>
    <property type="match status" value="1"/>
</dbReference>
<dbReference type="Gene3D" id="3.40.50.300">
    <property type="entry name" value="P-loop containing nucleotide triphosphate hydrolases"/>
    <property type="match status" value="3"/>
</dbReference>
<dbReference type="PANTHER" id="PTHR13710:SF152">
    <property type="entry name" value="ATP-DEPENDENT DNA HELICASE Q5"/>
    <property type="match status" value="1"/>
</dbReference>
<dbReference type="PROSITE" id="PS51192">
    <property type="entry name" value="HELICASE_ATP_BIND_1"/>
    <property type="match status" value="1"/>
</dbReference>
<keyword evidence="3 9" id="KW-0378">Hydrolase</keyword>
<evidence type="ECO:0000313" key="13">
    <source>
        <dbReference type="EMBL" id="ORY37311.1"/>
    </source>
</evidence>
<feature type="compositionally biased region" description="Acidic residues" evidence="10">
    <location>
        <begin position="455"/>
        <end position="465"/>
    </location>
</feature>
<evidence type="ECO:0000256" key="5">
    <source>
        <dbReference type="ARBA" id="ARBA00022840"/>
    </source>
</evidence>
<dbReference type="InterPro" id="IPR011545">
    <property type="entry name" value="DEAD/DEAH_box_helicase_dom"/>
</dbReference>
<keyword evidence="4 9" id="KW-0347">Helicase</keyword>
<proteinExistence type="inferred from homology"/>
<dbReference type="GO" id="GO:0005737">
    <property type="term" value="C:cytoplasm"/>
    <property type="evidence" value="ECO:0007669"/>
    <property type="project" value="TreeGrafter"/>
</dbReference>
<dbReference type="PROSITE" id="PS51194">
    <property type="entry name" value="HELICASE_CTER"/>
    <property type="match status" value="1"/>
</dbReference>
<keyword evidence="2 9" id="KW-0547">Nucleotide-binding</keyword>
<dbReference type="GO" id="GO:0043138">
    <property type="term" value="F:3'-5' DNA helicase activity"/>
    <property type="evidence" value="ECO:0007669"/>
    <property type="project" value="UniProtKB-EC"/>
</dbReference>
<feature type="region of interest" description="Disordered" evidence="10">
    <location>
        <begin position="452"/>
        <end position="472"/>
    </location>
</feature>
<comment type="caution">
    <text evidence="13">The sequence shown here is derived from an EMBL/GenBank/DDBJ whole genome shotgun (WGS) entry which is preliminary data.</text>
</comment>
<dbReference type="NCBIfam" id="TIGR00614">
    <property type="entry name" value="recQ_fam"/>
    <property type="match status" value="1"/>
</dbReference>
<accession>A0A1Y2BRE2</accession>
<dbReference type="GO" id="GO:0016887">
    <property type="term" value="F:ATP hydrolysis activity"/>
    <property type="evidence" value="ECO:0007669"/>
    <property type="project" value="RHEA"/>
</dbReference>
<dbReference type="InterPro" id="IPR027417">
    <property type="entry name" value="P-loop_NTPase"/>
</dbReference>
<dbReference type="GO" id="GO:0005634">
    <property type="term" value="C:nucleus"/>
    <property type="evidence" value="ECO:0007669"/>
    <property type="project" value="UniProtKB-SubCell"/>
</dbReference>
<dbReference type="GO" id="GO:0000724">
    <property type="term" value="P:double-strand break repair via homologous recombination"/>
    <property type="evidence" value="ECO:0007669"/>
    <property type="project" value="TreeGrafter"/>
</dbReference>
<evidence type="ECO:0000256" key="4">
    <source>
        <dbReference type="ARBA" id="ARBA00022806"/>
    </source>
</evidence>
<dbReference type="InterPro" id="IPR001650">
    <property type="entry name" value="Helicase_C-like"/>
</dbReference>
<dbReference type="SMART" id="SM00490">
    <property type="entry name" value="HELICc"/>
    <property type="match status" value="1"/>
</dbReference>
<evidence type="ECO:0000256" key="6">
    <source>
        <dbReference type="ARBA" id="ARBA00023125"/>
    </source>
</evidence>
<keyword evidence="5 9" id="KW-0067">ATP-binding</keyword>
<evidence type="ECO:0000256" key="3">
    <source>
        <dbReference type="ARBA" id="ARBA00022801"/>
    </source>
</evidence>
<reference evidence="13 14" key="1">
    <citation type="submission" date="2016-08" db="EMBL/GenBank/DDBJ databases">
        <title>A Parts List for Fungal Cellulosomes Revealed by Comparative Genomics.</title>
        <authorList>
            <consortium name="DOE Joint Genome Institute"/>
            <person name="Haitjema C.H."/>
            <person name="Gilmore S.P."/>
            <person name="Henske J.K."/>
            <person name="Solomon K.V."/>
            <person name="De Groot R."/>
            <person name="Kuo A."/>
            <person name="Mondo S.J."/>
            <person name="Salamov A.A."/>
            <person name="Labutti K."/>
            <person name="Zhao Z."/>
            <person name="Chiniquy J."/>
            <person name="Barry K."/>
            <person name="Brewer H.M."/>
            <person name="Purvine S.O."/>
            <person name="Wright A.T."/>
            <person name="Boxma B."/>
            <person name="Van Alen T."/>
            <person name="Hackstein J.H."/>
            <person name="Baker S.E."/>
            <person name="Grigoriev I.V."/>
            <person name="O'Malley M.A."/>
        </authorList>
    </citation>
    <scope>NUCLEOTIDE SEQUENCE [LARGE SCALE GENOMIC DNA]</scope>
    <source>
        <strain evidence="13 14">G1</strain>
    </source>
</reference>
<dbReference type="GO" id="GO:0005694">
    <property type="term" value="C:chromosome"/>
    <property type="evidence" value="ECO:0007669"/>
    <property type="project" value="TreeGrafter"/>
</dbReference>
<sequence>MKEIEVEDSTIKNINSPEYVLKHVFKLKSFRHPQQEIIEHALKGYNIFVLMPTVTPELMATNHFRNILIKLNKRKLLARLVVDEAHCISSWGHDFRSDYLKLNWWKLNFPKLPITALTATATEQVQDNILTLLKLKGDPRLKIFKSSFRRENLYYEVRFKGGNTENDCYKDCLETLRKIYKNRRKRLGENSKERPEGVCIIIYCYSREECDTVAQQFKKDGINAASYHAGMSSKNRDLILEKWSKTTSFTKREEALDVIVATISFGMGIDKADVRLVIHWSLPKSLEAYYQESGRAGRDGNISRCILYYSREDRDRACYHIRKDMEENKDSHASEKMNEMIKYCENTSICRHAFILNYFGEKVSSSKCPHKRCDICKNKEKVIEQKSTTLSNLINNTKSSTNSDSDIKFYKGAYIKFSSDTGISNQDGELGNNDFGVYESYNRSSYKRSYSHTYDDDDIESDEDRYESSSYEPKRTKTLGELLFNSKPPKKEKPPKPHAFSKYIISTLGLDLSKNHFIAGLKLSGREACYKLLYKQMEIAVSNYKDIWESKKEGKIKDLSDEEKNALIKDVCVEAEAKCFYSVRELSSYKSLMGSRVLQTKKIIKNELKDNNNILVILLEKLEKYKV</sequence>
<keyword evidence="6" id="KW-0238">DNA-binding</keyword>
<dbReference type="Pfam" id="PF00271">
    <property type="entry name" value="Helicase_C"/>
    <property type="match status" value="1"/>
</dbReference>
<name>A0A1Y2BRE2_9FUNG</name>
<comment type="subcellular location">
    <subcellularLocation>
        <location evidence="9">Nucleus</location>
    </subcellularLocation>
</comment>
<evidence type="ECO:0000256" key="10">
    <source>
        <dbReference type="SAM" id="MobiDB-lite"/>
    </source>
</evidence>
<comment type="catalytic activity">
    <reaction evidence="9">
        <text>ATP + H2O = ADP + phosphate + H(+)</text>
        <dbReference type="Rhea" id="RHEA:13065"/>
        <dbReference type="ChEBI" id="CHEBI:15377"/>
        <dbReference type="ChEBI" id="CHEBI:15378"/>
        <dbReference type="ChEBI" id="CHEBI:30616"/>
        <dbReference type="ChEBI" id="CHEBI:43474"/>
        <dbReference type="ChEBI" id="CHEBI:456216"/>
    </reaction>
</comment>
<dbReference type="PROSITE" id="PS00690">
    <property type="entry name" value="DEAH_ATP_HELICASE"/>
    <property type="match status" value="1"/>
</dbReference>
<dbReference type="InterPro" id="IPR002464">
    <property type="entry name" value="DNA/RNA_helicase_DEAH_CS"/>
</dbReference>
<dbReference type="Pfam" id="PF16124">
    <property type="entry name" value="RecQ_Zn_bind"/>
    <property type="match status" value="1"/>
</dbReference>
<dbReference type="AlphaFoldDB" id="A0A1Y2BRE2"/>